<protein>
    <submittedName>
        <fullName evidence="3">Biotin operon repressor</fullName>
    </submittedName>
</protein>
<dbReference type="SUPFAM" id="SSF52540">
    <property type="entry name" value="P-loop containing nucleoside triphosphate hydrolases"/>
    <property type="match status" value="1"/>
</dbReference>
<keyword evidence="2" id="KW-0472">Membrane</keyword>
<proteinExistence type="predicted"/>
<evidence type="ECO:0000313" key="4">
    <source>
        <dbReference type="Proteomes" id="UP000568022"/>
    </source>
</evidence>
<dbReference type="Gene3D" id="3.40.50.300">
    <property type="entry name" value="P-loop containing nucleotide triphosphate hydrolases"/>
    <property type="match status" value="1"/>
</dbReference>
<keyword evidence="4" id="KW-1185">Reference proteome</keyword>
<dbReference type="SUPFAM" id="SSF46785">
    <property type="entry name" value="Winged helix' DNA-binding domain"/>
    <property type="match status" value="1"/>
</dbReference>
<evidence type="ECO:0000256" key="1">
    <source>
        <dbReference type="SAM" id="MobiDB-lite"/>
    </source>
</evidence>
<dbReference type="EMBL" id="JACHJE010000022">
    <property type="protein sequence ID" value="MBB5129799.1"/>
    <property type="molecule type" value="Genomic_DNA"/>
</dbReference>
<keyword evidence="2" id="KW-1133">Transmembrane helix</keyword>
<feature type="region of interest" description="Disordered" evidence="1">
    <location>
        <begin position="1"/>
        <end position="33"/>
    </location>
</feature>
<name>A0A7W8FCX3_9ACTN</name>
<comment type="caution">
    <text evidence="3">The sequence shown here is derived from an EMBL/GenBank/DDBJ whole genome shotgun (WGS) entry which is preliminary data.</text>
</comment>
<dbReference type="InterPro" id="IPR027417">
    <property type="entry name" value="P-loop_NTPase"/>
</dbReference>
<gene>
    <name evidence="3" type="ORF">FHS32_006593</name>
</gene>
<dbReference type="AlphaFoldDB" id="A0A7W8FCX3"/>
<dbReference type="InterPro" id="IPR036390">
    <property type="entry name" value="WH_DNA-bd_sf"/>
</dbReference>
<feature type="transmembrane region" description="Helical" evidence="2">
    <location>
        <begin position="49"/>
        <end position="67"/>
    </location>
</feature>
<evidence type="ECO:0000256" key="2">
    <source>
        <dbReference type="SAM" id="Phobius"/>
    </source>
</evidence>
<sequence length="675" mass="72577">MPKTTTVEKIPADEPTRPAAGTRGSSRKRNTKAARRALRVAYRTRRGMAPLYAAAAQAIAGSVLAMPDDGWKTALAATAAGAATTVAWGRWNGRIGKKRLRRRLPRRADFIAAASAVTTGGGLVTAMAATGGLQPGHSPYPGLVAAWSLGHGIYWWRRGKKTAAPVPALSQQMQLWQDNVACPDGSLPGSRLVDVVTTGYGWTGVVICKRGNWRKAYAASADIAGDLDLPEESLQIEKAMGQSAKRATIAVFNVNPLQEVIDHPGPQILDKTTGQAKVGLFYDGEPAHYAFWKPSGPVHTVVYGATDGGKSRFLDMLLGTERHNGIVSWVCDPQGGQSLPRWREAVDWYEDTAQGGLAMLYAVRTVMYERSARYSMMEFVDHKGRKLRGRDHFVVDDPDPLISVTIDEAHRVLNLQGAPALVLEIIQMARKCGIKIRLVFQGPKANMFGNAPESTDIREQAQSGNTVMFRTASTLTDSIGLPGWDVNPSNLPMYWPDKTSTAGLGYIKGPDNRQAMFRAYFDRDPAHWATTGTTPTVEASAAAVTGKAYSERLERLAARLRGETPVLPDDAFTDGPTDAARRAPSTDPIAQAAAAIEAEAPAGTDEKVAAFLAERGRPVGRNTIAQETGLTVSAVKNALTRLKNKGQAVAVDRGIWAHPDHANTTADTTELADAA</sequence>
<accession>A0A7W8FCX3</accession>
<keyword evidence="2" id="KW-0812">Transmembrane</keyword>
<feature type="transmembrane region" description="Helical" evidence="2">
    <location>
        <begin position="73"/>
        <end position="89"/>
    </location>
</feature>
<evidence type="ECO:0000313" key="3">
    <source>
        <dbReference type="EMBL" id="MBB5129799.1"/>
    </source>
</evidence>
<dbReference type="Proteomes" id="UP000568022">
    <property type="component" value="Unassembled WGS sequence"/>
</dbReference>
<feature type="transmembrane region" description="Helical" evidence="2">
    <location>
        <begin position="110"/>
        <end position="133"/>
    </location>
</feature>
<reference evidence="3 4" key="1">
    <citation type="submission" date="2020-08" db="EMBL/GenBank/DDBJ databases">
        <title>Genomic Encyclopedia of Type Strains, Phase III (KMG-III): the genomes of soil and plant-associated and newly described type strains.</title>
        <authorList>
            <person name="Whitman W."/>
        </authorList>
    </citation>
    <scope>NUCLEOTIDE SEQUENCE [LARGE SCALE GENOMIC DNA]</scope>
    <source>
        <strain evidence="3 4">CECT 3226</strain>
    </source>
</reference>
<organism evidence="3 4">
    <name type="scientific">Streptomyces griseoloalbus</name>
    <dbReference type="NCBI Taxonomy" id="67303"/>
    <lineage>
        <taxon>Bacteria</taxon>
        <taxon>Bacillati</taxon>
        <taxon>Actinomycetota</taxon>
        <taxon>Actinomycetes</taxon>
        <taxon>Kitasatosporales</taxon>
        <taxon>Streptomycetaceae</taxon>
        <taxon>Streptomyces</taxon>
    </lineage>
</organism>